<feature type="compositionally biased region" description="Pro residues" evidence="1">
    <location>
        <begin position="262"/>
        <end position="273"/>
    </location>
</feature>
<reference evidence="2" key="1">
    <citation type="journal article" date="2019" name="Sci. Rep.">
        <title>Draft genome of Tanacetum cinerariifolium, the natural source of mosquito coil.</title>
        <authorList>
            <person name="Yamashiro T."/>
            <person name="Shiraishi A."/>
            <person name="Satake H."/>
            <person name="Nakayama K."/>
        </authorList>
    </citation>
    <scope>NUCLEOTIDE SEQUENCE</scope>
</reference>
<feature type="compositionally biased region" description="Polar residues" evidence="1">
    <location>
        <begin position="1"/>
        <end position="13"/>
    </location>
</feature>
<gene>
    <name evidence="2" type="ORF">Tci_011110</name>
</gene>
<feature type="region of interest" description="Disordered" evidence="1">
    <location>
        <begin position="1"/>
        <end position="23"/>
    </location>
</feature>
<feature type="compositionally biased region" description="Acidic residues" evidence="1">
    <location>
        <begin position="145"/>
        <end position="176"/>
    </location>
</feature>
<feature type="region of interest" description="Disordered" evidence="1">
    <location>
        <begin position="199"/>
        <end position="221"/>
    </location>
</feature>
<evidence type="ECO:0000256" key="1">
    <source>
        <dbReference type="SAM" id="MobiDB-lite"/>
    </source>
</evidence>
<feature type="region of interest" description="Disordered" evidence="1">
    <location>
        <begin position="249"/>
        <end position="273"/>
    </location>
</feature>
<dbReference type="Pfam" id="PF08284">
    <property type="entry name" value="RVP_2"/>
    <property type="match status" value="2"/>
</dbReference>
<dbReference type="InterPro" id="IPR021109">
    <property type="entry name" value="Peptidase_aspartic_dom_sf"/>
</dbReference>
<feature type="region of interest" description="Disordered" evidence="1">
    <location>
        <begin position="619"/>
        <end position="640"/>
    </location>
</feature>
<feature type="region of interest" description="Disordered" evidence="1">
    <location>
        <begin position="57"/>
        <end position="178"/>
    </location>
</feature>
<dbReference type="SUPFAM" id="SSF50630">
    <property type="entry name" value="Acid proteases"/>
    <property type="match status" value="1"/>
</dbReference>
<feature type="region of interest" description="Disordered" evidence="1">
    <location>
        <begin position="687"/>
        <end position="708"/>
    </location>
</feature>
<protein>
    <recommendedName>
        <fullName evidence="3">Reverse transcriptase domain-containing protein</fullName>
    </recommendedName>
</protein>
<dbReference type="EMBL" id="BKCJ010001136">
    <property type="protein sequence ID" value="GEU39132.1"/>
    <property type="molecule type" value="Genomic_DNA"/>
</dbReference>
<feature type="compositionally biased region" description="Acidic residues" evidence="1">
    <location>
        <begin position="128"/>
        <end position="138"/>
    </location>
</feature>
<name>A0A6L2JR48_TANCI</name>
<dbReference type="InterPro" id="IPR032567">
    <property type="entry name" value="RTL1-rel"/>
</dbReference>
<organism evidence="2">
    <name type="scientific">Tanacetum cinerariifolium</name>
    <name type="common">Dalmatian daisy</name>
    <name type="synonym">Chrysanthemum cinerariifolium</name>
    <dbReference type="NCBI Taxonomy" id="118510"/>
    <lineage>
        <taxon>Eukaryota</taxon>
        <taxon>Viridiplantae</taxon>
        <taxon>Streptophyta</taxon>
        <taxon>Embryophyta</taxon>
        <taxon>Tracheophyta</taxon>
        <taxon>Spermatophyta</taxon>
        <taxon>Magnoliopsida</taxon>
        <taxon>eudicotyledons</taxon>
        <taxon>Gunneridae</taxon>
        <taxon>Pentapetalae</taxon>
        <taxon>asterids</taxon>
        <taxon>campanulids</taxon>
        <taxon>Asterales</taxon>
        <taxon>Asteraceae</taxon>
        <taxon>Asteroideae</taxon>
        <taxon>Anthemideae</taxon>
        <taxon>Anthemidinae</taxon>
        <taxon>Tanacetum</taxon>
    </lineage>
</organism>
<evidence type="ECO:0008006" key="3">
    <source>
        <dbReference type="Google" id="ProtNLM"/>
    </source>
</evidence>
<sequence length="960" mass="105846">MSSSTFTYTSISNDYEEPSDTDPLGVVVYGYDRLPMHPVDHHVEVALQAPEQAPPFIVYVSGPEHPPSPNYVPGPKEPKQAPLFPDFVREPEYPEYLVPSDAEAPIEDQPLLNDASPTALSPGYVADSDSEEDLEEDPAYYLTDVGDDNDDESSDDDDDDDDDDEEHEASEDDDEKEEHLALADSFAILAVNLVPSVEETESFETDESVATPPPPPANCTTSRMYVRSQAPIPCPSEVEVYRLRALPTPPPSPLSPLSSPLPQIPSPPLPPTTSPTYAEAPLGYRTAMIWLRVVSPPAHHPLEILSPPLFEFGKSSSAAAARQVRHTLAHTVDYGFIDTMDASIRAVESRAMTAVRVVNDRVTDLATTQRQDAQELYMHCEDAQDERALLGAQVSILRRERRYFSFMASSYEREAIIARQAPIQCPSESEVSRLLALPTPPPSPLSLLSSLLPQIPPPPIPPTTSPTYAEASWGYRAAMIWLRVVSPPAHHPLEILLPPIFEIGKSSSVAAARQVRHMLAHTVDYGFIDTMDASICAPESRAMTAVGVVNDRVTDLATTQRQDAQKLYMRCCMDLLSLFSYLKMPPKKRTATTTTTTTPIKDAQLKAVIAQGVVDALAERDADKSRNGDDSHDSGNDGRRMFLEESDGIEKHVGGLPDMIHGSVMASKPKAIRAVCSKCTNCKRTSHSARDYRSQPAATNNNQRAQGANQRVPTCFECEAQGHFKNNRPKLRNKNQGNQAGNYNAMARAYIVGTARTNLNSNVVTGTFLLNNHYALILFDNGADRSFVSTAFSSLIDIIPTTLDHGYDIDLAHVMGSFDVIIGMDWLSRYHAVIDCAEKIVRIPFGNKTLIVRGDEISNEHESRLNNILCTEMQRYLLKGCPIFLAHVTTKKAEDKSEEKRLKDVPIVQDFPKVFPEDLPGISPTRQVEFQIDLAPGVAPVARAPYRLSPSEMKELSDQL</sequence>
<comment type="caution">
    <text evidence="2">The sequence shown here is derived from an EMBL/GenBank/DDBJ whole genome shotgun (WGS) entry which is preliminary data.</text>
</comment>
<evidence type="ECO:0000313" key="2">
    <source>
        <dbReference type="EMBL" id="GEU39132.1"/>
    </source>
</evidence>
<dbReference type="PANTHER" id="PTHR15503">
    <property type="entry name" value="LDOC1 RELATED"/>
    <property type="match status" value="1"/>
</dbReference>
<dbReference type="PANTHER" id="PTHR15503:SF45">
    <property type="entry name" value="RNA-DIRECTED DNA POLYMERASE HOMOLOG"/>
    <property type="match status" value="1"/>
</dbReference>
<dbReference type="Gene3D" id="4.10.60.10">
    <property type="entry name" value="Zinc finger, CCHC-type"/>
    <property type="match status" value="1"/>
</dbReference>
<feature type="compositionally biased region" description="Low complexity" evidence="1">
    <location>
        <begin position="697"/>
        <end position="708"/>
    </location>
</feature>
<proteinExistence type="predicted"/>
<accession>A0A6L2JR48</accession>
<dbReference type="AlphaFoldDB" id="A0A6L2JR48"/>
<dbReference type="Gene3D" id="2.40.70.10">
    <property type="entry name" value="Acid Proteases"/>
    <property type="match status" value="1"/>
</dbReference>